<dbReference type="STRING" id="229920.ADM99_12020"/>
<organism evidence="2 3">
    <name type="scientific">Leptolinea tardivitalis</name>
    <dbReference type="NCBI Taxonomy" id="229920"/>
    <lineage>
        <taxon>Bacteria</taxon>
        <taxon>Bacillati</taxon>
        <taxon>Chloroflexota</taxon>
        <taxon>Anaerolineae</taxon>
        <taxon>Anaerolineales</taxon>
        <taxon>Anaerolineaceae</taxon>
        <taxon>Leptolinea</taxon>
    </lineage>
</organism>
<dbReference type="PANTHER" id="PTHR10357:SF209">
    <property type="entry name" value="PERIPLASMIC ALPHA-AMYLASE"/>
    <property type="match status" value="1"/>
</dbReference>
<dbReference type="RefSeq" id="WP_062422746.1">
    <property type="nucleotide sequence ID" value="NZ_BBYA01000011.1"/>
</dbReference>
<dbReference type="InterPro" id="IPR006047">
    <property type="entry name" value="GH13_cat_dom"/>
</dbReference>
<reference evidence="2 3" key="1">
    <citation type="submission" date="2015-07" db="EMBL/GenBank/DDBJ databases">
        <title>Genome sequence of Leptolinea tardivitalis DSM 16556.</title>
        <authorList>
            <person name="Hemp J."/>
            <person name="Ward L.M."/>
            <person name="Pace L.A."/>
            <person name="Fischer W.W."/>
        </authorList>
    </citation>
    <scope>NUCLEOTIDE SEQUENCE [LARGE SCALE GENOMIC DNA]</scope>
    <source>
        <strain evidence="2 3">YMTK-2</strain>
    </source>
</reference>
<proteinExistence type="predicted"/>
<gene>
    <name evidence="2" type="ORF">ADM99_12020</name>
</gene>
<dbReference type="AlphaFoldDB" id="A0A0P6X7D2"/>
<dbReference type="Pfam" id="PF00128">
    <property type="entry name" value="Alpha-amylase"/>
    <property type="match status" value="1"/>
</dbReference>
<evidence type="ECO:0000313" key="2">
    <source>
        <dbReference type="EMBL" id="KPL71019.1"/>
    </source>
</evidence>
<dbReference type="SUPFAM" id="SSF51445">
    <property type="entry name" value="(Trans)glycosidases"/>
    <property type="match status" value="1"/>
</dbReference>
<accession>A0A0P6X7D2</accession>
<dbReference type="SMART" id="SM00642">
    <property type="entry name" value="Aamy"/>
    <property type="match status" value="1"/>
</dbReference>
<sequence length="617" mass="70439">MITSVNDPSIQVCLDQAKKPRQISVEVDGRTVTMRRPFPSPDDWRDLPIYFAMIDRFNNPIAMPHGKPWDMAFSGFQGGTFEGIRQKLDYIKNLGFRAIWLSPVLKNCYYNPYSYHGYGIQNFLAIEPRFTSNPARAHKDPRFAEMELERLVNEAHARGLYIIFDIVLNHTGDVFEYTGFGSTAPWVREPYRIAWRDVNGSPRSDWPEPPLDVPDEAAILPVELRRNEFFRRRGQGDEANGDFSSLKELVTDYFELDPVHGAIFPVREILIKTYQYLLARFDPDGYRIDTLKYVEPGFALEFGNDIREFALSIGKKNFFTFGEVYDNEDMISKYIGRSSSDSSDLVGVDAALDFPLFFRLPDVVKGQLPPTKLVEMYTYRRKAEKGIISSQGEASNYFVTFLDNHDQYHRFYFTDPENPHKYDDQVILGIGCLFTLLGIPCLYYGTEQGLSGMGKQLESVREALWGKPNAFDEKHPFYQATRKIANVRANQAALRYGRLYFRPVSGDGLHFGLSKTVEGVLAYSRLLSDEEILIVANTSVSSVWEGDVLVDYDLNARSSCFDLLYCNHEAATELPIVDKSGSRVSVQMENGATTTGPVRIVHLRMNPMEIQILRNRI</sequence>
<keyword evidence="3" id="KW-1185">Reference proteome</keyword>
<dbReference type="PANTHER" id="PTHR10357">
    <property type="entry name" value="ALPHA-AMYLASE FAMILY MEMBER"/>
    <property type="match status" value="1"/>
</dbReference>
<dbReference type="InterPro" id="IPR017853">
    <property type="entry name" value="GH"/>
</dbReference>
<feature type="domain" description="Glycosyl hydrolase family 13 catalytic" evidence="1">
    <location>
        <begin position="51"/>
        <end position="488"/>
    </location>
</feature>
<dbReference type="PATRIC" id="fig|229920.5.peg.2728"/>
<dbReference type="GO" id="GO:0005975">
    <property type="term" value="P:carbohydrate metabolic process"/>
    <property type="evidence" value="ECO:0007669"/>
    <property type="project" value="InterPro"/>
</dbReference>
<name>A0A0P6X7D2_9CHLR</name>
<evidence type="ECO:0000259" key="1">
    <source>
        <dbReference type="SMART" id="SM00642"/>
    </source>
</evidence>
<evidence type="ECO:0000313" key="3">
    <source>
        <dbReference type="Proteomes" id="UP000050430"/>
    </source>
</evidence>
<comment type="caution">
    <text evidence="2">The sequence shown here is derived from an EMBL/GenBank/DDBJ whole genome shotgun (WGS) entry which is preliminary data.</text>
</comment>
<dbReference type="OrthoDB" id="9805159at2"/>
<dbReference type="EMBL" id="LGCK01000012">
    <property type="protein sequence ID" value="KPL71019.1"/>
    <property type="molecule type" value="Genomic_DNA"/>
</dbReference>
<dbReference type="Gene3D" id="3.20.20.80">
    <property type="entry name" value="Glycosidases"/>
    <property type="match status" value="1"/>
</dbReference>
<protein>
    <submittedName>
        <fullName evidence="2">Alpha-amylase</fullName>
    </submittedName>
</protein>
<dbReference type="Proteomes" id="UP000050430">
    <property type="component" value="Unassembled WGS sequence"/>
</dbReference>